<dbReference type="PANTHER" id="PTHR43377">
    <property type="entry name" value="BILIVERDIN REDUCTASE A"/>
    <property type="match status" value="1"/>
</dbReference>
<dbReference type="Proteomes" id="UP000198851">
    <property type="component" value="Unassembled WGS sequence"/>
</dbReference>
<dbReference type="InterPro" id="IPR051450">
    <property type="entry name" value="Gfo/Idh/MocA_Oxidoreductases"/>
</dbReference>
<accession>A0A1I4GHA6</accession>
<dbReference type="Gene3D" id="3.30.360.10">
    <property type="entry name" value="Dihydrodipicolinate Reductase, domain 2"/>
    <property type="match status" value="1"/>
</dbReference>
<evidence type="ECO:0000313" key="3">
    <source>
        <dbReference type="EMBL" id="SFL28516.1"/>
    </source>
</evidence>
<dbReference type="Gene3D" id="3.40.50.720">
    <property type="entry name" value="NAD(P)-binding Rossmann-like Domain"/>
    <property type="match status" value="1"/>
</dbReference>
<dbReference type="OrthoDB" id="9776544at2"/>
<name>A0A1I4GHA6_9RHOB</name>
<dbReference type="AlphaFoldDB" id="A0A1I4GHA6"/>
<feature type="domain" description="GFO/IDH/MocA-like oxidoreductase" evidence="2">
    <location>
        <begin position="135"/>
        <end position="264"/>
    </location>
</feature>
<dbReference type="GO" id="GO:0000166">
    <property type="term" value="F:nucleotide binding"/>
    <property type="evidence" value="ECO:0007669"/>
    <property type="project" value="InterPro"/>
</dbReference>
<dbReference type="InterPro" id="IPR000683">
    <property type="entry name" value="Gfo/Idh/MocA-like_OxRdtase_N"/>
</dbReference>
<evidence type="ECO:0000259" key="1">
    <source>
        <dbReference type="Pfam" id="PF01408"/>
    </source>
</evidence>
<dbReference type="SUPFAM" id="SSF55347">
    <property type="entry name" value="Glyceraldehyde-3-phosphate dehydrogenase-like, C-terminal domain"/>
    <property type="match status" value="1"/>
</dbReference>
<dbReference type="InterPro" id="IPR036291">
    <property type="entry name" value="NAD(P)-bd_dom_sf"/>
</dbReference>
<reference evidence="4" key="1">
    <citation type="submission" date="2016-10" db="EMBL/GenBank/DDBJ databases">
        <authorList>
            <person name="Varghese N."/>
            <person name="Submissions S."/>
        </authorList>
    </citation>
    <scope>NUCLEOTIDE SEQUENCE [LARGE SCALE GENOMIC DNA]</scope>
    <source>
        <strain evidence="4">DSM 28453</strain>
    </source>
</reference>
<organism evidence="3 4">
    <name type="scientific">Shimia haliotis</name>
    <dbReference type="NCBI Taxonomy" id="1280847"/>
    <lineage>
        <taxon>Bacteria</taxon>
        <taxon>Pseudomonadati</taxon>
        <taxon>Pseudomonadota</taxon>
        <taxon>Alphaproteobacteria</taxon>
        <taxon>Rhodobacterales</taxon>
        <taxon>Roseobacteraceae</taxon>
    </lineage>
</organism>
<proteinExistence type="predicted"/>
<dbReference type="InterPro" id="IPR055170">
    <property type="entry name" value="GFO_IDH_MocA-like_dom"/>
</dbReference>
<evidence type="ECO:0000259" key="2">
    <source>
        <dbReference type="Pfam" id="PF22725"/>
    </source>
</evidence>
<gene>
    <name evidence="3" type="ORF">SAMN04488036_108118</name>
</gene>
<sequence length="377" mass="41272">MSAPVARSVSIIGCGFVADLYMRSFARHPDIAVSQVFDHDPSRMAAFCDHWKLRGVDSMERFLGNLPVGSLVLNLTNPSAHYDVSKLCLEARHHVYSEKPLATELAQAIELTELAEAKGLLLASAPCSVLGEAAQTLAKAVRDDVAGPVRLVYAELDDGFVPQAPFEDWQSDSGAPWPADDEFAVGCTLEHAGYYLTWLIAMFGSVRRVVAASTEAIPDKPVTGTPDFATATLFFESGVTARLTCSIVASHDHRIRLFGDKGVLQVKQSWDNDAPVKFHKRMTLRRRLFENPLGKRLRLSGETHPKVDRWGAATMNFALGPAEMLDAMAEGRSCRLSSDFGLHLTEVTLAMQNAGEDGIAQDMTTRCDPIEPMPWAQ</sequence>
<dbReference type="Pfam" id="PF01408">
    <property type="entry name" value="GFO_IDH_MocA"/>
    <property type="match status" value="1"/>
</dbReference>
<dbReference type="PANTHER" id="PTHR43377:SF1">
    <property type="entry name" value="BILIVERDIN REDUCTASE A"/>
    <property type="match status" value="1"/>
</dbReference>
<dbReference type="STRING" id="1280847.SAMN04488036_108118"/>
<protein>
    <submittedName>
        <fullName evidence="3">Predicted dehydrogenase</fullName>
    </submittedName>
</protein>
<dbReference type="SUPFAM" id="SSF51735">
    <property type="entry name" value="NAD(P)-binding Rossmann-fold domains"/>
    <property type="match status" value="1"/>
</dbReference>
<dbReference type="EMBL" id="FOSZ01000008">
    <property type="protein sequence ID" value="SFL28516.1"/>
    <property type="molecule type" value="Genomic_DNA"/>
</dbReference>
<evidence type="ECO:0000313" key="4">
    <source>
        <dbReference type="Proteomes" id="UP000198851"/>
    </source>
</evidence>
<dbReference type="Pfam" id="PF22725">
    <property type="entry name" value="GFO_IDH_MocA_C3"/>
    <property type="match status" value="1"/>
</dbReference>
<feature type="domain" description="Gfo/Idh/MocA-like oxidoreductase N-terminal" evidence="1">
    <location>
        <begin position="9"/>
        <end position="122"/>
    </location>
</feature>
<keyword evidence="4" id="KW-1185">Reference proteome</keyword>
<dbReference type="RefSeq" id="WP_093325393.1">
    <property type="nucleotide sequence ID" value="NZ_FOSZ01000008.1"/>
</dbReference>